<evidence type="ECO:0000256" key="1">
    <source>
        <dbReference type="ARBA" id="ARBA00005189"/>
    </source>
</evidence>
<evidence type="ECO:0000313" key="5">
    <source>
        <dbReference type="EMBL" id="KPM49900.1"/>
    </source>
</evidence>
<comment type="caution">
    <text evidence="5">The sequence shown here is derived from an EMBL/GenBank/DDBJ whole genome shotgun (WGS) entry which is preliminary data.</text>
</comment>
<keyword evidence="6" id="KW-1185">Reference proteome</keyword>
<keyword evidence="2 5" id="KW-0808">Transferase</keyword>
<dbReference type="Proteomes" id="UP000050454">
    <property type="component" value="Unassembled WGS sequence"/>
</dbReference>
<dbReference type="PANTHER" id="PTHR10434">
    <property type="entry name" value="1-ACYL-SN-GLYCEROL-3-PHOSPHATE ACYLTRANSFERASE"/>
    <property type="match status" value="1"/>
</dbReference>
<dbReference type="PANTHER" id="PTHR10434:SF9">
    <property type="entry name" value="PHOSPHOLIPID_GLYCEROL ACYLTRANSFERASE DOMAIN-CONTAINING PROTEIN"/>
    <property type="match status" value="1"/>
</dbReference>
<sequence length="188" mass="21218">MNAIFRFFFKLAGWKVTGSVPHDLKKAVLAVCPHTKWQDFFVGLGARATMRQKIGYLGKEELFKPPFGFIFKALGGTPVVRSKNMNLVESYAKAIKSADDMLFALAPEGTRGNVQKLKTGFYYMAVGGEIPIIPVAFDFEKKDVIIGDPFSPSGNFAKDMQEWFVPFFKTIHNVNKDWITNYEKGIFE</sequence>
<dbReference type="OrthoDB" id="9796839at2"/>
<dbReference type="InterPro" id="IPR002123">
    <property type="entry name" value="Plipid/glycerol_acylTrfase"/>
</dbReference>
<evidence type="ECO:0000259" key="4">
    <source>
        <dbReference type="SMART" id="SM00563"/>
    </source>
</evidence>
<keyword evidence="3 5" id="KW-0012">Acyltransferase</keyword>
<comment type="pathway">
    <text evidence="1">Lipid metabolism.</text>
</comment>
<dbReference type="EMBL" id="LGTQ01000005">
    <property type="protein sequence ID" value="KPM49900.1"/>
    <property type="molecule type" value="Genomic_DNA"/>
</dbReference>
<protein>
    <submittedName>
        <fullName evidence="5">Glycerol acyltransferase</fullName>
    </submittedName>
</protein>
<evidence type="ECO:0000256" key="2">
    <source>
        <dbReference type="ARBA" id="ARBA00022679"/>
    </source>
</evidence>
<dbReference type="RefSeq" id="WP_055144425.1">
    <property type="nucleotide sequence ID" value="NZ_JXSZ01000005.1"/>
</dbReference>
<evidence type="ECO:0000313" key="6">
    <source>
        <dbReference type="Proteomes" id="UP000050454"/>
    </source>
</evidence>
<evidence type="ECO:0000256" key="3">
    <source>
        <dbReference type="ARBA" id="ARBA00023315"/>
    </source>
</evidence>
<proteinExistence type="predicted"/>
<dbReference type="SMART" id="SM00563">
    <property type="entry name" value="PlsC"/>
    <property type="match status" value="1"/>
</dbReference>
<dbReference type="SUPFAM" id="SSF69593">
    <property type="entry name" value="Glycerol-3-phosphate (1)-acyltransferase"/>
    <property type="match status" value="1"/>
</dbReference>
<dbReference type="GO" id="GO:0003841">
    <property type="term" value="F:1-acylglycerol-3-phosphate O-acyltransferase activity"/>
    <property type="evidence" value="ECO:0007669"/>
    <property type="project" value="TreeGrafter"/>
</dbReference>
<reference evidence="5 6" key="1">
    <citation type="submission" date="2015-07" db="EMBL/GenBank/DDBJ databases">
        <title>The draft genome sequence of Leadbetterella sp. JN14-9.</title>
        <authorList>
            <person name="Liu Y."/>
            <person name="Du J."/>
            <person name="Shao Z."/>
        </authorList>
    </citation>
    <scope>NUCLEOTIDE SEQUENCE [LARGE SCALE GENOMIC DNA]</scope>
    <source>
        <strain evidence="5 6">JN14-9</strain>
    </source>
</reference>
<dbReference type="AlphaFoldDB" id="A0A0N8HAD9"/>
<dbReference type="STRING" id="1605367.AFM12_04850"/>
<feature type="domain" description="Phospholipid/glycerol acyltransferase" evidence="4">
    <location>
        <begin position="28"/>
        <end position="140"/>
    </location>
</feature>
<accession>A0A0N8HAD9</accession>
<name>A0A0N8HAD9_9BACT</name>
<gene>
    <name evidence="5" type="ORF">AFM12_04850</name>
</gene>
<dbReference type="GO" id="GO:0006654">
    <property type="term" value="P:phosphatidic acid biosynthetic process"/>
    <property type="evidence" value="ECO:0007669"/>
    <property type="project" value="TreeGrafter"/>
</dbReference>
<dbReference type="Pfam" id="PF01553">
    <property type="entry name" value="Acyltransferase"/>
    <property type="match status" value="1"/>
</dbReference>
<organism evidence="5 6">
    <name type="scientific">Jiulongibacter sediminis</name>
    <dbReference type="NCBI Taxonomy" id="1605367"/>
    <lineage>
        <taxon>Bacteria</taxon>
        <taxon>Pseudomonadati</taxon>
        <taxon>Bacteroidota</taxon>
        <taxon>Cytophagia</taxon>
        <taxon>Cytophagales</taxon>
        <taxon>Leadbetterellaceae</taxon>
        <taxon>Jiulongibacter</taxon>
    </lineage>
</organism>